<dbReference type="Proteomes" id="UP000677126">
    <property type="component" value="Chromosome"/>
</dbReference>
<reference evidence="3 4" key="1">
    <citation type="journal article" date="2021" name="Int. J. Syst. Evol. Microbiol.">
        <title>Novosphingobium decolorationis sp. nov., an aniline blue-decolourizing bacterium isolated from East Pacific sediment.</title>
        <authorList>
            <person name="Chen X."/>
            <person name="Dong B."/>
            <person name="Chen T."/>
            <person name="Ren N."/>
            <person name="Wang J."/>
            <person name="Xu Y."/>
            <person name="Yang J."/>
            <person name="Zhu S."/>
            <person name="Chen J."/>
        </authorList>
    </citation>
    <scope>NUCLEOTIDE SEQUENCE [LARGE SCALE GENOMIC DNA]</scope>
    <source>
        <strain evidence="3 4">502str22</strain>
    </source>
</reference>
<name>A0ABX8E6K7_9SPHN</name>
<protein>
    <submittedName>
        <fullName evidence="3">Uncharacterized protein</fullName>
    </submittedName>
</protein>
<keyword evidence="4" id="KW-1185">Reference proteome</keyword>
<proteinExistence type="predicted"/>
<keyword evidence="2" id="KW-0812">Transmembrane</keyword>
<evidence type="ECO:0000313" key="4">
    <source>
        <dbReference type="Proteomes" id="UP000677126"/>
    </source>
</evidence>
<dbReference type="RefSeq" id="WP_213500498.1">
    <property type="nucleotide sequence ID" value="NZ_CP054856.1"/>
</dbReference>
<keyword evidence="2" id="KW-1133">Transmembrane helix</keyword>
<evidence type="ECO:0000256" key="2">
    <source>
        <dbReference type="SAM" id="Phobius"/>
    </source>
</evidence>
<organism evidence="3 4">
    <name type="scientific">Novosphingobium decolorationis</name>
    <dbReference type="NCBI Taxonomy" id="2698673"/>
    <lineage>
        <taxon>Bacteria</taxon>
        <taxon>Pseudomonadati</taxon>
        <taxon>Pseudomonadota</taxon>
        <taxon>Alphaproteobacteria</taxon>
        <taxon>Sphingomonadales</taxon>
        <taxon>Sphingomonadaceae</taxon>
        <taxon>Novosphingobium</taxon>
    </lineage>
</organism>
<evidence type="ECO:0000256" key="1">
    <source>
        <dbReference type="SAM" id="MobiDB-lite"/>
    </source>
</evidence>
<accession>A0ABX8E6K7</accession>
<sequence>MTSPSYATHRSRKAGPLLALIALGVAGLATPLAAAPTRGEPVHVPSAISPGTAADGALAAGDLPSARGRALAMADPQPGEGAQDARLGKLSLAGLVGLLAAFSVSGLAIVRARRRDGASRVRKEHVRKGT</sequence>
<evidence type="ECO:0000313" key="3">
    <source>
        <dbReference type="EMBL" id="QVM84825.1"/>
    </source>
</evidence>
<keyword evidence="2" id="KW-0472">Membrane</keyword>
<gene>
    <name evidence="3" type="ORF">HT578_15075</name>
</gene>
<feature type="transmembrane region" description="Helical" evidence="2">
    <location>
        <begin position="90"/>
        <end position="110"/>
    </location>
</feature>
<dbReference type="EMBL" id="CP054856">
    <property type="protein sequence ID" value="QVM84825.1"/>
    <property type="molecule type" value="Genomic_DNA"/>
</dbReference>
<feature type="region of interest" description="Disordered" evidence="1">
    <location>
        <begin position="37"/>
        <end position="59"/>
    </location>
</feature>